<evidence type="ECO:0000259" key="2">
    <source>
        <dbReference type="Pfam" id="PF00535"/>
    </source>
</evidence>
<dbReference type="InterPro" id="IPR025714">
    <property type="entry name" value="Methyltranfer_dom"/>
</dbReference>
<comment type="caution">
    <text evidence="4">The sequence shown here is derived from an EMBL/GenBank/DDBJ whole genome shotgun (WGS) entry which is preliminary data.</text>
</comment>
<organism evidence="4 5">
    <name type="scientific">Saccharopolyspora phatthalungensis</name>
    <dbReference type="NCBI Taxonomy" id="664693"/>
    <lineage>
        <taxon>Bacteria</taxon>
        <taxon>Bacillati</taxon>
        <taxon>Actinomycetota</taxon>
        <taxon>Actinomycetes</taxon>
        <taxon>Pseudonocardiales</taxon>
        <taxon>Pseudonocardiaceae</taxon>
        <taxon>Saccharopolyspora</taxon>
    </lineage>
</organism>
<dbReference type="PANTHER" id="PTHR43179:SF7">
    <property type="entry name" value="RHAMNOSYLTRANSFERASE WBBL"/>
    <property type="match status" value="1"/>
</dbReference>
<evidence type="ECO:0000313" key="4">
    <source>
        <dbReference type="EMBL" id="MBB5154231.1"/>
    </source>
</evidence>
<evidence type="ECO:0000313" key="5">
    <source>
        <dbReference type="Proteomes" id="UP000584374"/>
    </source>
</evidence>
<keyword evidence="4" id="KW-0808">Transferase</keyword>
<reference evidence="4 5" key="1">
    <citation type="submission" date="2020-08" db="EMBL/GenBank/DDBJ databases">
        <title>Sequencing the genomes of 1000 actinobacteria strains.</title>
        <authorList>
            <person name="Klenk H.-P."/>
        </authorList>
    </citation>
    <scope>NUCLEOTIDE SEQUENCE [LARGE SCALE GENOMIC DNA]</scope>
    <source>
        <strain evidence="4 5">DSM 45584</strain>
    </source>
</reference>
<dbReference type="SUPFAM" id="SSF53448">
    <property type="entry name" value="Nucleotide-diphospho-sugar transferases"/>
    <property type="match status" value="1"/>
</dbReference>
<accession>A0A840Q3N3</accession>
<dbReference type="SUPFAM" id="SSF53335">
    <property type="entry name" value="S-adenosyl-L-methionine-dependent methyltransferases"/>
    <property type="match status" value="1"/>
</dbReference>
<gene>
    <name evidence="4" type="ORF">BJ970_001765</name>
</gene>
<dbReference type="CDD" id="cd04186">
    <property type="entry name" value="GT_2_like_c"/>
    <property type="match status" value="1"/>
</dbReference>
<dbReference type="Gene3D" id="3.40.50.2000">
    <property type="entry name" value="Glycogen Phosphorylase B"/>
    <property type="match status" value="1"/>
</dbReference>
<feature type="domain" description="Methyltransferase" evidence="3">
    <location>
        <begin position="54"/>
        <end position="166"/>
    </location>
</feature>
<keyword evidence="1" id="KW-0175">Coiled coil</keyword>
<dbReference type="InterPro" id="IPR001173">
    <property type="entry name" value="Glyco_trans_2-like"/>
</dbReference>
<dbReference type="InterPro" id="IPR029044">
    <property type="entry name" value="Nucleotide-diphossugar_trans"/>
</dbReference>
<keyword evidence="5" id="KW-1185">Reference proteome</keyword>
<dbReference type="EMBL" id="JACHIW010000001">
    <property type="protein sequence ID" value="MBB5154231.1"/>
    <property type="molecule type" value="Genomic_DNA"/>
</dbReference>
<keyword evidence="4" id="KW-0489">Methyltransferase</keyword>
<dbReference type="Proteomes" id="UP000584374">
    <property type="component" value="Unassembled WGS sequence"/>
</dbReference>
<proteinExistence type="predicted"/>
<dbReference type="AlphaFoldDB" id="A0A840Q3N3"/>
<dbReference type="CDD" id="cd02440">
    <property type="entry name" value="AdoMet_MTases"/>
    <property type="match status" value="1"/>
</dbReference>
<dbReference type="InterPro" id="IPR029063">
    <property type="entry name" value="SAM-dependent_MTases_sf"/>
</dbReference>
<feature type="domain" description="Glycosyltransferase 2-like" evidence="2">
    <location>
        <begin position="457"/>
        <end position="576"/>
    </location>
</feature>
<dbReference type="Gene3D" id="3.90.550.10">
    <property type="entry name" value="Spore Coat Polysaccharide Biosynthesis Protein SpsA, Chain A"/>
    <property type="match status" value="1"/>
</dbReference>
<evidence type="ECO:0000256" key="1">
    <source>
        <dbReference type="SAM" id="Coils"/>
    </source>
</evidence>
<dbReference type="GO" id="GO:0008168">
    <property type="term" value="F:methyltransferase activity"/>
    <property type="evidence" value="ECO:0007669"/>
    <property type="project" value="UniProtKB-KW"/>
</dbReference>
<evidence type="ECO:0000259" key="3">
    <source>
        <dbReference type="Pfam" id="PF13847"/>
    </source>
</evidence>
<dbReference type="GO" id="GO:0032259">
    <property type="term" value="P:methylation"/>
    <property type="evidence" value="ECO:0007669"/>
    <property type="project" value="UniProtKB-KW"/>
</dbReference>
<dbReference type="PANTHER" id="PTHR43179">
    <property type="entry name" value="RHAMNOSYLTRANSFERASE WBBL"/>
    <property type="match status" value="1"/>
</dbReference>
<protein>
    <submittedName>
        <fullName evidence="4">GT2 family glycosyltransferase/2-polyprenyl-3-methyl-5-hydroxy-6-metoxy-1,4-benzoquinol methylase</fullName>
    </submittedName>
</protein>
<dbReference type="Pfam" id="PF00535">
    <property type="entry name" value="Glycos_transf_2"/>
    <property type="match status" value="1"/>
</dbReference>
<sequence>MDASLLWDFPYAVRNRMDKRLIDWTGERCVPWTDDVQVIYEHYHRYALAARFVRGKRVLDLACGEGYGAALLAAEGAEVVGVDIDPATVEHAQHNYGSRDVSFHIGSIIDAELLADAKPFDVIVCFEAIEHVEDHDAVLRLVKSRLVQGGLFLSSTPDTAVYSHEHGNDNPYHVKELTAKQYETLLEGAFRHVAVLKQNVTVGSLLTPADPGDPDTAIEGVRLQTIEERDGEWSVRQGVPHTYLLGVASDKHLPKLPAAAVLTDANLTLACRGSDVTPIIEQRDAAVADVAKLNELYQRSRAESEELKNVITRLEELRKQEEKHAQQGVREQAKLRAELDRIGGELREHEQSGERDAARIEWLRDTVARLEGRVADAERQAAELGAANAELSAQNSALVQRAVTKYRKVVERVAPRGTARRDAYEIMLGRKPGVPEIGEVVETGPLPVPYSDKPLVSVIVPVHGKWPYTRQCLRFLGGHVVSVPFEVIVVDDASPDDSAEKLAACEGVRLVRAERNLGFIGACNLGAENARGEYLFFLNNDAEVTESWLDILMDTIRADERIGLVGAKLVYPDGRLQECGGIVWSDGHGWNYGRNTEPAGSEFNVVRDVDYCSGAAILVRTNVFRQVGGFDTRYAPAYYEDTDLAFAVRAAGYRTVVQPKAVVVHHEGVSNGTDLSTGVKKHQELNRQVFVAKWAETLAAEHLPEASPRNLWLARQRGTRGHHGPIVLVKDYQVPRPDFDSGSVRIRRVLEQFVQLGCRVVFFPGNHARLEPYTTELQQRGVTVLPEPELQQAFLHEAGSEISLALLSRPQVAWSLVEELRTCAPQAVIAYDTVDVHFLRLERQAELAAEQGEAARAEALRRKAFASRQMELGLTRSCDVTLVVSETEQALLRELVPDADVRVLSNVHEVDWSPAKPDGRQDALFVGSFDHPPNVDAARWAAREIMPLVREKCPDAVLHIVGSNPTDEVRALAGPGVQVHGWVADLGPRYAMSRVTLAPLRFGAGVKGKVGESLSLGVPVVGTAVAIEGMHLTDGQEVLVADDAAGLAEATVRLLTDDDDWRRLSEAGKAGIAAQFGPDVSRAALGELLATTDYEA</sequence>
<name>A0A840Q3N3_9PSEU</name>
<dbReference type="Gene3D" id="3.40.50.150">
    <property type="entry name" value="Vaccinia Virus protein VP39"/>
    <property type="match status" value="1"/>
</dbReference>
<feature type="coiled-coil region" evidence="1">
    <location>
        <begin position="290"/>
        <end position="394"/>
    </location>
</feature>
<dbReference type="CDD" id="cd03801">
    <property type="entry name" value="GT4_PimA-like"/>
    <property type="match status" value="1"/>
</dbReference>
<dbReference type="Pfam" id="PF13692">
    <property type="entry name" value="Glyco_trans_1_4"/>
    <property type="match status" value="1"/>
</dbReference>
<dbReference type="SUPFAM" id="SSF53756">
    <property type="entry name" value="UDP-Glycosyltransferase/glycogen phosphorylase"/>
    <property type="match status" value="1"/>
</dbReference>
<dbReference type="Pfam" id="PF13847">
    <property type="entry name" value="Methyltransf_31"/>
    <property type="match status" value="1"/>
</dbReference>